<reference evidence="7" key="1">
    <citation type="submission" date="2023-12" db="EMBL/GenBank/DDBJ databases">
        <title>Genome assembly of Anisodus tanguticus.</title>
        <authorList>
            <person name="Wang Y.-J."/>
        </authorList>
    </citation>
    <scope>NUCLEOTIDE SEQUENCE</scope>
    <source>
        <strain evidence="7">KB-2021</strain>
        <tissue evidence="7">Leaf</tissue>
    </source>
</reference>
<feature type="transmembrane region" description="Helical" evidence="5">
    <location>
        <begin position="106"/>
        <end position="130"/>
    </location>
</feature>
<accession>A0AAE1VLR7</accession>
<dbReference type="GO" id="GO:0050660">
    <property type="term" value="F:flavin adenine dinucleotide binding"/>
    <property type="evidence" value="ECO:0007669"/>
    <property type="project" value="InterPro"/>
</dbReference>
<keyword evidence="5" id="KW-0812">Transmembrane</keyword>
<evidence type="ECO:0000256" key="1">
    <source>
        <dbReference type="ARBA" id="ARBA00001974"/>
    </source>
</evidence>
<dbReference type="PANTHER" id="PTHR11748">
    <property type="entry name" value="D-LACTATE DEHYDROGENASE"/>
    <property type="match status" value="1"/>
</dbReference>
<dbReference type="SUPFAM" id="SSF55103">
    <property type="entry name" value="FAD-linked oxidases, C-terminal domain"/>
    <property type="match status" value="1"/>
</dbReference>
<proteinExistence type="predicted"/>
<dbReference type="InterPro" id="IPR004113">
    <property type="entry name" value="FAD-bd_oxidored_4_C"/>
</dbReference>
<keyword evidence="3" id="KW-0274">FAD</keyword>
<feature type="domain" description="FAD-binding oxidoreductase/transferase type 4 C-terminal" evidence="6">
    <location>
        <begin position="31"/>
        <end position="112"/>
    </location>
</feature>
<dbReference type="GO" id="GO:0005739">
    <property type="term" value="C:mitochondrion"/>
    <property type="evidence" value="ECO:0007669"/>
    <property type="project" value="TreeGrafter"/>
</dbReference>
<keyword evidence="2" id="KW-0285">Flavoprotein</keyword>
<dbReference type="InterPro" id="IPR016164">
    <property type="entry name" value="FAD-linked_Oxase-like_C"/>
</dbReference>
<keyword evidence="8" id="KW-1185">Reference proteome</keyword>
<evidence type="ECO:0000256" key="4">
    <source>
        <dbReference type="ARBA" id="ARBA00023002"/>
    </source>
</evidence>
<dbReference type="AlphaFoldDB" id="A0AAE1VLR7"/>
<comment type="caution">
    <text evidence="7">The sequence shown here is derived from an EMBL/GenBank/DDBJ whole genome shotgun (WGS) entry which is preliminary data.</text>
</comment>
<keyword evidence="5" id="KW-0472">Membrane</keyword>
<dbReference type="Pfam" id="PF02913">
    <property type="entry name" value="FAD-oxidase_C"/>
    <property type="match status" value="1"/>
</dbReference>
<dbReference type="GO" id="GO:0004458">
    <property type="term" value="F:D-lactate dehydrogenase (cytochrome) activity"/>
    <property type="evidence" value="ECO:0007669"/>
    <property type="project" value="TreeGrafter"/>
</dbReference>
<dbReference type="GO" id="GO:0008720">
    <property type="term" value="F:D-lactate dehydrogenase (NAD+) activity"/>
    <property type="evidence" value="ECO:0007669"/>
    <property type="project" value="TreeGrafter"/>
</dbReference>
<dbReference type="GO" id="GO:1903457">
    <property type="term" value="P:lactate catabolic process"/>
    <property type="evidence" value="ECO:0007669"/>
    <property type="project" value="TreeGrafter"/>
</dbReference>
<evidence type="ECO:0000313" key="8">
    <source>
        <dbReference type="Proteomes" id="UP001291623"/>
    </source>
</evidence>
<evidence type="ECO:0000259" key="6">
    <source>
        <dbReference type="Pfam" id="PF02913"/>
    </source>
</evidence>
<name>A0AAE1VLR7_9SOLA</name>
<dbReference type="Proteomes" id="UP001291623">
    <property type="component" value="Unassembled WGS sequence"/>
</dbReference>
<keyword evidence="5" id="KW-1133">Transmembrane helix</keyword>
<sequence length="133" mass="15376">MPSYSYRRLTPLARSHVEGISLDHIYMAFLEIVSRGELLDEVQIRAINFANDKKLPEIPTLMFEFVGTEAYAREQTQIVQKIASEHNGSDFVFAEEPEEKKELWTVLYYLSSVCSILSFLGYVSIQCFFIRLP</sequence>
<evidence type="ECO:0000256" key="5">
    <source>
        <dbReference type="SAM" id="Phobius"/>
    </source>
</evidence>
<gene>
    <name evidence="7" type="ORF">RND71_005715</name>
</gene>
<dbReference type="EMBL" id="JAVYJV010000003">
    <property type="protein sequence ID" value="KAK4375038.1"/>
    <property type="molecule type" value="Genomic_DNA"/>
</dbReference>
<keyword evidence="4" id="KW-0560">Oxidoreductase</keyword>
<organism evidence="7 8">
    <name type="scientific">Anisodus tanguticus</name>
    <dbReference type="NCBI Taxonomy" id="243964"/>
    <lineage>
        <taxon>Eukaryota</taxon>
        <taxon>Viridiplantae</taxon>
        <taxon>Streptophyta</taxon>
        <taxon>Embryophyta</taxon>
        <taxon>Tracheophyta</taxon>
        <taxon>Spermatophyta</taxon>
        <taxon>Magnoliopsida</taxon>
        <taxon>eudicotyledons</taxon>
        <taxon>Gunneridae</taxon>
        <taxon>Pentapetalae</taxon>
        <taxon>asterids</taxon>
        <taxon>lamiids</taxon>
        <taxon>Solanales</taxon>
        <taxon>Solanaceae</taxon>
        <taxon>Solanoideae</taxon>
        <taxon>Hyoscyameae</taxon>
        <taxon>Anisodus</taxon>
    </lineage>
</organism>
<evidence type="ECO:0000256" key="2">
    <source>
        <dbReference type="ARBA" id="ARBA00022630"/>
    </source>
</evidence>
<dbReference type="PANTHER" id="PTHR11748:SF111">
    <property type="entry name" value="D-LACTATE DEHYDROGENASE, MITOCHONDRIAL-RELATED"/>
    <property type="match status" value="1"/>
</dbReference>
<evidence type="ECO:0000313" key="7">
    <source>
        <dbReference type="EMBL" id="KAK4375038.1"/>
    </source>
</evidence>
<comment type="cofactor">
    <cofactor evidence="1">
        <name>FAD</name>
        <dbReference type="ChEBI" id="CHEBI:57692"/>
    </cofactor>
</comment>
<protein>
    <recommendedName>
        <fullName evidence="6">FAD-binding oxidoreductase/transferase type 4 C-terminal domain-containing protein</fullName>
    </recommendedName>
</protein>
<evidence type="ECO:0000256" key="3">
    <source>
        <dbReference type="ARBA" id="ARBA00022827"/>
    </source>
</evidence>